<evidence type="ECO:0000313" key="10">
    <source>
        <dbReference type="EMBL" id="KSA02183.1"/>
    </source>
</evidence>
<proteinExistence type="inferred from homology"/>
<evidence type="ECO:0000256" key="5">
    <source>
        <dbReference type="ARBA" id="ARBA00023159"/>
    </source>
</evidence>
<dbReference type="GO" id="GO:0006357">
    <property type="term" value="P:regulation of transcription by RNA polymerase II"/>
    <property type="evidence" value="ECO:0007669"/>
    <property type="project" value="InterPro"/>
</dbReference>
<comment type="subunit">
    <text evidence="9">Component of the Mediator complex.</text>
</comment>
<evidence type="ECO:0000256" key="1">
    <source>
        <dbReference type="ARBA" id="ARBA00004123"/>
    </source>
</evidence>
<evidence type="ECO:0000256" key="3">
    <source>
        <dbReference type="ARBA" id="ARBA00020637"/>
    </source>
</evidence>
<dbReference type="Pfam" id="PF10232">
    <property type="entry name" value="Med8"/>
    <property type="match status" value="1"/>
</dbReference>
<evidence type="ECO:0000256" key="6">
    <source>
        <dbReference type="ARBA" id="ARBA00023163"/>
    </source>
</evidence>
<comment type="similarity">
    <text evidence="2 9">Belongs to the Mediator complex subunit 8 family.</text>
</comment>
<dbReference type="GO" id="GO:0070847">
    <property type="term" value="C:core mediator complex"/>
    <property type="evidence" value="ECO:0007669"/>
    <property type="project" value="TreeGrafter"/>
</dbReference>
<dbReference type="GO" id="GO:0003712">
    <property type="term" value="F:transcription coregulator activity"/>
    <property type="evidence" value="ECO:0007669"/>
    <property type="project" value="InterPro"/>
</dbReference>
<dbReference type="PANTHER" id="PTHR13074">
    <property type="entry name" value="MEDIATOR OF RNA POLYMERASE II TRANSCRIPTION SUBUNIT 8"/>
    <property type="match status" value="1"/>
</dbReference>
<dbReference type="RefSeq" id="XP_015468285.1">
    <property type="nucleotide sequence ID" value="XM_015610921.1"/>
</dbReference>
<sequence length="225" mass="26202">MNSAHYANASTTLAPEIDTSQIPIDTLESIRNRLNQVHLSLRKLSDQINHHNRHPNKVKLPNYAQFQNQFQVLLTQLHTITSDLDNNDEMLKNTNVYPLPSFPTTQQEGLITTLLRKKPLPEVDEWIESAANKRKNEYVNIQKDDEFAQWCLTKIEELREEFQFYGFNSVDELEYLDTEAGRKETEENKRIENQKYEEELKITDGGKNGLHPNKVLKFMCQGVLT</sequence>
<comment type="caution">
    <text evidence="10">The sequence shown here is derived from an EMBL/GenBank/DDBJ whole genome shotgun (WGS) entry which is preliminary data.</text>
</comment>
<keyword evidence="6 9" id="KW-0804">Transcription</keyword>
<accession>A0A0V1Q125</accession>
<evidence type="ECO:0000256" key="7">
    <source>
        <dbReference type="ARBA" id="ARBA00023242"/>
    </source>
</evidence>
<evidence type="ECO:0000256" key="4">
    <source>
        <dbReference type="ARBA" id="ARBA00023015"/>
    </source>
</evidence>
<reference evidence="10 11" key="1">
    <citation type="submission" date="2015-11" db="EMBL/GenBank/DDBJ databases">
        <title>The genome of Debaryomyces fabryi.</title>
        <authorList>
            <person name="Tafer H."/>
            <person name="Lopandic K."/>
        </authorList>
    </citation>
    <scope>NUCLEOTIDE SEQUENCE [LARGE SCALE GENOMIC DNA]</scope>
    <source>
        <strain evidence="10 11">CBS 789</strain>
    </source>
</reference>
<protein>
    <recommendedName>
        <fullName evidence="3 9">Mediator of RNA polymerase II transcription subunit 8</fullName>
    </recommendedName>
    <alternativeName>
        <fullName evidence="8 9">Mediator complex subunit 8</fullName>
    </alternativeName>
</protein>
<keyword evidence="4 9" id="KW-0805">Transcription regulation</keyword>
<evidence type="ECO:0000256" key="2">
    <source>
        <dbReference type="ARBA" id="ARBA00005716"/>
    </source>
</evidence>
<dbReference type="GO" id="GO:0000978">
    <property type="term" value="F:RNA polymerase II cis-regulatory region sequence-specific DNA binding"/>
    <property type="evidence" value="ECO:0007669"/>
    <property type="project" value="TreeGrafter"/>
</dbReference>
<dbReference type="OrthoDB" id="5329317at2759"/>
<dbReference type="InterPro" id="IPR019364">
    <property type="entry name" value="Mediatior_Med8_fun/met"/>
</dbReference>
<evidence type="ECO:0000256" key="9">
    <source>
        <dbReference type="RuleBase" id="RU364144"/>
    </source>
</evidence>
<dbReference type="GO" id="GO:0016592">
    <property type="term" value="C:mediator complex"/>
    <property type="evidence" value="ECO:0007669"/>
    <property type="project" value="InterPro"/>
</dbReference>
<keyword evidence="11" id="KW-1185">Reference proteome</keyword>
<comment type="subcellular location">
    <subcellularLocation>
        <location evidence="1 9">Nucleus</location>
    </subcellularLocation>
</comment>
<dbReference type="AlphaFoldDB" id="A0A0V1Q125"/>
<dbReference type="Gene3D" id="6.10.250.2610">
    <property type="match status" value="1"/>
</dbReference>
<name>A0A0V1Q125_9ASCO</name>
<dbReference type="PANTHER" id="PTHR13074:SF9">
    <property type="entry name" value="MEDIATOR OF RNA POLYMERASE II TRANSCRIPTION SUBUNIT 8"/>
    <property type="match status" value="1"/>
</dbReference>
<dbReference type="GeneID" id="26839100"/>
<dbReference type="Proteomes" id="UP000054251">
    <property type="component" value="Unassembled WGS sequence"/>
</dbReference>
<dbReference type="Gene3D" id="1.20.58.1710">
    <property type="match status" value="1"/>
</dbReference>
<evidence type="ECO:0000313" key="11">
    <source>
        <dbReference type="Proteomes" id="UP000054251"/>
    </source>
</evidence>
<comment type="function">
    <text evidence="9">Component of the Mediator complex, a coactivator involved in the regulated transcription of nearly all RNA polymerase II-dependent genes. Mediator functions as a bridge to convey information from gene-specific regulatory proteins to the basal RNA polymerase II transcription machinery. Mediator is recruited to promoters by direct interactions with regulatory proteins and serves as a scaffold for the assembly of a functional preinitiation complex with RNA polymerase II and the general transcription factors.</text>
</comment>
<dbReference type="EMBL" id="LMYN01000033">
    <property type="protein sequence ID" value="KSA02183.1"/>
    <property type="molecule type" value="Genomic_DNA"/>
</dbReference>
<evidence type="ECO:0000256" key="8">
    <source>
        <dbReference type="ARBA" id="ARBA00031261"/>
    </source>
</evidence>
<organism evidence="10 11">
    <name type="scientific">Debaryomyces fabryi</name>
    <dbReference type="NCBI Taxonomy" id="58627"/>
    <lineage>
        <taxon>Eukaryota</taxon>
        <taxon>Fungi</taxon>
        <taxon>Dikarya</taxon>
        <taxon>Ascomycota</taxon>
        <taxon>Saccharomycotina</taxon>
        <taxon>Pichiomycetes</taxon>
        <taxon>Debaryomycetaceae</taxon>
        <taxon>Debaryomyces</taxon>
    </lineage>
</organism>
<keyword evidence="7 9" id="KW-0539">Nucleus</keyword>
<keyword evidence="5 9" id="KW-0010">Activator</keyword>
<gene>
    <name evidence="9" type="primary">MED8</name>
    <name evidence="10" type="ORF">AC631_02091</name>
</gene>